<dbReference type="SMART" id="SM00236">
    <property type="entry name" value="fCBD"/>
    <property type="match status" value="1"/>
</dbReference>
<dbReference type="GO" id="GO:0045493">
    <property type="term" value="P:xylan catabolic process"/>
    <property type="evidence" value="ECO:0007669"/>
    <property type="project" value="UniProtKB-UniRule"/>
</dbReference>
<dbReference type="GO" id="GO:0030248">
    <property type="term" value="F:cellulose binding"/>
    <property type="evidence" value="ECO:0007669"/>
    <property type="project" value="InterPro"/>
</dbReference>
<dbReference type="PANTHER" id="PTHR43037">
    <property type="entry name" value="UNNAMED PRODUCT-RELATED"/>
    <property type="match status" value="1"/>
</dbReference>
<dbReference type="Pfam" id="PF10503">
    <property type="entry name" value="Esterase_PHB"/>
    <property type="match status" value="1"/>
</dbReference>
<accession>A0AA40KCV2</accession>
<keyword evidence="4" id="KW-0964">Secreted</keyword>
<sequence>MQLPTLASGFLALAALAHAAQLSQITNFGANPSGAKMYLYVPDKLAANPPIVVAIHYCTGTAQAYFTGTPYARLADTHGFIVIYPESPYSGGCWDVSSPASLTHNGGGNSNAIANMVQWTLSQPHYAADPSRVFAVGTSSGAMMTNVLAATYPALFRAGSAYAGVPAGCFSTGTEAGWNSTCANGRSVATQDAWAATARAMGPAGYAGPRPRMRVSHGSADDVIYPQNFNETLKQWAGVFGYAYGAPREALAGVPRAGWTTHVYGENLVGVYGAGVTHDIPIDGAADMEWFGITGGGGAVTTTTRVASSTLVTLTTTTRTSSAAAVTTTAPALGGCAAARWAQCGGIGFGGCKTCVAPYTCKFSNDWYSQCL</sequence>
<evidence type="ECO:0000313" key="6">
    <source>
        <dbReference type="EMBL" id="KAK0754290.1"/>
    </source>
</evidence>
<dbReference type="GO" id="GO:0005576">
    <property type="term" value="C:extracellular region"/>
    <property type="evidence" value="ECO:0007669"/>
    <property type="project" value="UniProtKB-SubCell"/>
</dbReference>
<proteinExistence type="inferred from homology"/>
<feature type="domain" description="CBM1" evidence="5">
    <location>
        <begin position="336"/>
        <end position="372"/>
    </location>
</feature>
<organism evidence="6 7">
    <name type="scientific">Schizothecium vesticola</name>
    <dbReference type="NCBI Taxonomy" id="314040"/>
    <lineage>
        <taxon>Eukaryota</taxon>
        <taxon>Fungi</taxon>
        <taxon>Dikarya</taxon>
        <taxon>Ascomycota</taxon>
        <taxon>Pezizomycotina</taxon>
        <taxon>Sordariomycetes</taxon>
        <taxon>Sordariomycetidae</taxon>
        <taxon>Sordariales</taxon>
        <taxon>Schizotheciaceae</taxon>
        <taxon>Schizothecium</taxon>
    </lineage>
</organism>
<keyword evidence="3 4" id="KW-0378">Hydrolase</keyword>
<dbReference type="GO" id="GO:0052689">
    <property type="term" value="F:carboxylic ester hydrolase activity"/>
    <property type="evidence" value="ECO:0007669"/>
    <property type="project" value="UniProtKB-KW"/>
</dbReference>
<protein>
    <recommendedName>
        <fullName evidence="4">Carboxylic ester hydrolase</fullName>
        <ecNumber evidence="4">3.1.1.-</ecNumber>
    </recommendedName>
</protein>
<comment type="subcellular location">
    <subcellularLocation>
        <location evidence="4">Secreted</location>
    </subcellularLocation>
</comment>
<keyword evidence="1 4" id="KW-0719">Serine esterase</keyword>
<evidence type="ECO:0000259" key="5">
    <source>
        <dbReference type="PROSITE" id="PS51164"/>
    </source>
</evidence>
<feature type="signal peptide" evidence="4">
    <location>
        <begin position="1"/>
        <end position="19"/>
    </location>
</feature>
<dbReference type="EMBL" id="JAUKUD010000001">
    <property type="protein sequence ID" value="KAK0754290.1"/>
    <property type="molecule type" value="Genomic_DNA"/>
</dbReference>
<dbReference type="InterPro" id="IPR010126">
    <property type="entry name" value="Esterase_phb"/>
</dbReference>
<dbReference type="InterPro" id="IPR000254">
    <property type="entry name" value="CBD"/>
</dbReference>
<evidence type="ECO:0000313" key="7">
    <source>
        <dbReference type="Proteomes" id="UP001172155"/>
    </source>
</evidence>
<evidence type="ECO:0000256" key="4">
    <source>
        <dbReference type="RuleBase" id="RU367147"/>
    </source>
</evidence>
<dbReference type="Gene3D" id="3.40.50.1820">
    <property type="entry name" value="alpha/beta hydrolase"/>
    <property type="match status" value="1"/>
</dbReference>
<dbReference type="Proteomes" id="UP001172155">
    <property type="component" value="Unassembled WGS sequence"/>
</dbReference>
<evidence type="ECO:0000256" key="1">
    <source>
        <dbReference type="ARBA" id="ARBA00022487"/>
    </source>
</evidence>
<dbReference type="PROSITE" id="PS00562">
    <property type="entry name" value="CBM1_1"/>
    <property type="match status" value="1"/>
</dbReference>
<comment type="function">
    <text evidence="4">Esterase involved in the hydrolysis of xylan, a major structural heterogeneous polysaccharide found in plant biomass representing the second most abundant polysaccharide in the biosphere, after cellulose.</text>
</comment>
<name>A0AA40KCV2_9PEZI</name>
<feature type="chain" id="PRO_5041482731" description="Carboxylic ester hydrolase" evidence="4">
    <location>
        <begin position="20"/>
        <end position="372"/>
    </location>
</feature>
<keyword evidence="4" id="KW-0624">Polysaccharide degradation</keyword>
<dbReference type="PANTHER" id="PTHR43037:SF5">
    <property type="entry name" value="FERULOYL ESTERASE"/>
    <property type="match status" value="1"/>
</dbReference>
<dbReference type="Pfam" id="PF00734">
    <property type="entry name" value="CBM_1"/>
    <property type="match status" value="1"/>
</dbReference>
<dbReference type="EC" id="3.1.1.-" evidence="4"/>
<keyword evidence="2 4" id="KW-0732">Signal</keyword>
<gene>
    <name evidence="6" type="ORF">B0T18DRAFT_314464</name>
</gene>
<evidence type="ECO:0000256" key="3">
    <source>
        <dbReference type="ARBA" id="ARBA00022801"/>
    </source>
</evidence>
<keyword evidence="4" id="KW-0119">Carbohydrate metabolism</keyword>
<comment type="caution">
    <text evidence="6">The sequence shown here is derived from an EMBL/GenBank/DDBJ whole genome shotgun (WGS) entry which is preliminary data.</text>
</comment>
<dbReference type="InterPro" id="IPR050955">
    <property type="entry name" value="Plant_Biomass_Hydrol_Est"/>
</dbReference>
<dbReference type="PROSITE" id="PS51164">
    <property type="entry name" value="CBM1_2"/>
    <property type="match status" value="1"/>
</dbReference>
<evidence type="ECO:0000256" key="2">
    <source>
        <dbReference type="ARBA" id="ARBA00022729"/>
    </source>
</evidence>
<dbReference type="InterPro" id="IPR029058">
    <property type="entry name" value="AB_hydrolase_fold"/>
</dbReference>
<dbReference type="AlphaFoldDB" id="A0AA40KCV2"/>
<reference evidence="6" key="1">
    <citation type="submission" date="2023-06" db="EMBL/GenBank/DDBJ databases">
        <title>Genome-scale phylogeny and comparative genomics of the fungal order Sordariales.</title>
        <authorList>
            <consortium name="Lawrence Berkeley National Laboratory"/>
            <person name="Hensen N."/>
            <person name="Bonometti L."/>
            <person name="Westerberg I."/>
            <person name="Brannstrom I.O."/>
            <person name="Guillou S."/>
            <person name="Cros-Aarteil S."/>
            <person name="Calhoun S."/>
            <person name="Haridas S."/>
            <person name="Kuo A."/>
            <person name="Mondo S."/>
            <person name="Pangilinan J."/>
            <person name="Riley R."/>
            <person name="LaButti K."/>
            <person name="Andreopoulos B."/>
            <person name="Lipzen A."/>
            <person name="Chen C."/>
            <person name="Yanf M."/>
            <person name="Daum C."/>
            <person name="Ng V."/>
            <person name="Clum A."/>
            <person name="Steindorff A."/>
            <person name="Ohm R."/>
            <person name="Martin F."/>
            <person name="Silar P."/>
            <person name="Natvig D."/>
            <person name="Lalanne C."/>
            <person name="Gautier V."/>
            <person name="Ament-velasquez S.L."/>
            <person name="Kruys A."/>
            <person name="Hutchinson M.I."/>
            <person name="Powell A.J."/>
            <person name="Barry K."/>
            <person name="Miller A.N."/>
            <person name="Grigoriev I.V."/>
            <person name="Debuchy R."/>
            <person name="Gladieux P."/>
            <person name="Thoren M.H."/>
            <person name="Johannesson H."/>
        </authorList>
    </citation>
    <scope>NUCLEOTIDE SEQUENCE</scope>
    <source>
        <strain evidence="6">SMH3187-1</strain>
    </source>
</reference>
<comment type="similarity">
    <text evidence="4">Belongs to the carbohydrate esterase 1 (CE1) family.</text>
</comment>
<keyword evidence="7" id="KW-1185">Reference proteome</keyword>
<dbReference type="NCBIfam" id="TIGR01840">
    <property type="entry name" value="esterase_phb"/>
    <property type="match status" value="1"/>
</dbReference>
<dbReference type="SUPFAM" id="SSF53474">
    <property type="entry name" value="alpha/beta-Hydrolases"/>
    <property type="match status" value="2"/>
</dbReference>